<dbReference type="EMBL" id="WUTW01000009">
    <property type="protein sequence ID" value="MXQ67879.1"/>
    <property type="molecule type" value="Genomic_DNA"/>
</dbReference>
<evidence type="ECO:0000313" key="3">
    <source>
        <dbReference type="EMBL" id="MXQ67879.1"/>
    </source>
</evidence>
<evidence type="ECO:0000259" key="2">
    <source>
        <dbReference type="Pfam" id="PF03756"/>
    </source>
</evidence>
<feature type="domain" description="A-factor biosynthesis hotdog" evidence="2">
    <location>
        <begin position="23"/>
        <end position="132"/>
    </location>
</feature>
<reference evidence="3 4" key="1">
    <citation type="submission" date="2019-12" db="EMBL/GenBank/DDBJ databases">
        <title>Nocardia macrotermitis sp. nov. and Nocardia aurantia sp. nov., isolated from the gut of the fungus growing-termite Macrotermes natalensis.</title>
        <authorList>
            <person name="Christine B."/>
            <person name="Rene B."/>
        </authorList>
    </citation>
    <scope>NUCLEOTIDE SEQUENCE [LARGE SCALE GENOMIC DNA]</scope>
    <source>
        <strain evidence="3 4">DSM 102126</strain>
    </source>
</reference>
<sequence>MTDHAVHPASAALGFEATVPPFAVNRRSAAEVFVTDAGRVAPDEFVVAMRVPRGHVLWSDQSGPWHDTVSTVEAFRQAFVLVRNKYLDVPRGTPSGVQRLDLAVEDLDAYRDDGVSPLDGVVQLRVTRPEGHGDTFEITGTYTVGSTLAMTLSFSSIMFPRESYEEIRAYQRSRRTAGTAPEVRPVDPASVGRRDPRNVVVGRTPSRPDRFPVVLDRSHPSFFDRDYDHVPGALLIEALRQSTLLTSANGGGAALTRAALDFTTFVELDAPVACSVSVARGASPDVVTASANVEQYGERVAGGTLELTAYP</sequence>
<feature type="domain" description="A-factor biosynthesis hotdog" evidence="2">
    <location>
        <begin position="191"/>
        <end position="306"/>
    </location>
</feature>
<comment type="caution">
    <text evidence="3">The sequence shown here is derived from an EMBL/GenBank/DDBJ whole genome shotgun (WGS) entry which is preliminary data.</text>
</comment>
<gene>
    <name evidence="3" type="ORF">GQ466_28045</name>
</gene>
<dbReference type="AlphaFoldDB" id="A0A6I4WAH9"/>
<proteinExistence type="predicted"/>
<dbReference type="InterPro" id="IPR005509">
    <property type="entry name" value="AfsA_hotdog_dom"/>
</dbReference>
<name>A0A6I4WAH9_9ACTN</name>
<evidence type="ECO:0000256" key="1">
    <source>
        <dbReference type="SAM" id="MobiDB-lite"/>
    </source>
</evidence>
<accession>A0A6I4WAH9</accession>
<keyword evidence="4" id="KW-1185">Reference proteome</keyword>
<evidence type="ECO:0000313" key="4">
    <source>
        <dbReference type="Proteomes" id="UP000431901"/>
    </source>
</evidence>
<dbReference type="OrthoDB" id="7838374at2"/>
<organism evidence="3 4">
    <name type="scientific">Actinomadura rayongensis</name>
    <dbReference type="NCBI Taxonomy" id="1429076"/>
    <lineage>
        <taxon>Bacteria</taxon>
        <taxon>Bacillati</taxon>
        <taxon>Actinomycetota</taxon>
        <taxon>Actinomycetes</taxon>
        <taxon>Streptosporangiales</taxon>
        <taxon>Thermomonosporaceae</taxon>
        <taxon>Actinomadura</taxon>
    </lineage>
</organism>
<feature type="region of interest" description="Disordered" evidence="1">
    <location>
        <begin position="172"/>
        <end position="196"/>
    </location>
</feature>
<dbReference type="Pfam" id="PF03756">
    <property type="entry name" value="AfsA"/>
    <property type="match status" value="2"/>
</dbReference>
<dbReference type="RefSeq" id="WP_161106069.1">
    <property type="nucleotide sequence ID" value="NZ_JBHLYI010000015.1"/>
</dbReference>
<dbReference type="Proteomes" id="UP000431901">
    <property type="component" value="Unassembled WGS sequence"/>
</dbReference>
<protein>
    <recommendedName>
        <fullName evidence="2">A-factor biosynthesis hotdog domain-containing protein</fullName>
    </recommendedName>
</protein>